<dbReference type="Pfam" id="PF10876">
    <property type="entry name" value="Phage_TAC_9"/>
    <property type="match status" value="1"/>
</dbReference>
<comment type="caution">
    <text evidence="1">The sequence shown here is derived from an EMBL/GenBank/DDBJ whole genome shotgun (WGS) entry which is preliminary data.</text>
</comment>
<dbReference type="EMBL" id="PUJX01000049">
    <property type="protein sequence ID" value="TDB43207.1"/>
    <property type="molecule type" value="Genomic_DNA"/>
</dbReference>
<evidence type="ECO:0000313" key="1">
    <source>
        <dbReference type="EMBL" id="TDB43207.1"/>
    </source>
</evidence>
<gene>
    <name evidence="1" type="ORF">C5468_24205</name>
</gene>
<evidence type="ECO:0000313" key="2">
    <source>
        <dbReference type="Proteomes" id="UP000295550"/>
    </source>
</evidence>
<proteinExistence type="predicted"/>
<dbReference type="Proteomes" id="UP000295550">
    <property type="component" value="Unassembled WGS sequence"/>
</dbReference>
<name>A0A4R4IR62_PHOLU</name>
<reference evidence="1 2" key="1">
    <citation type="journal article" date="2019" name="Int. J. Syst. Evol. Microbiol.">
        <title>Photorhabdus khanii subsp. guanajuatensis subsp. nov., isolated from Heterorhabditis atacamensis, and Photorhabdus luminescens subsp. mexicana subsp. nov., isolated from Heterorhabditis mexicana entomopathogenic nematodes.</title>
        <authorList>
            <person name="Machado R.A.R."/>
            <person name="Bruno P."/>
            <person name="Arce C.C.M."/>
            <person name="Liechti N."/>
            <person name="Kohler A."/>
            <person name="Bernal J."/>
            <person name="Bruggmann R."/>
            <person name="Turlings T.C.J."/>
        </authorList>
    </citation>
    <scope>NUCLEOTIDE SEQUENCE [LARGE SCALE GENOMIC DNA]</scope>
    <source>
        <strain evidence="1 2">MEX47-22</strain>
    </source>
</reference>
<organism evidence="1 2">
    <name type="scientific">Photorhabdus luminescens subsp. mexicana</name>
    <dbReference type="NCBI Taxonomy" id="2100167"/>
    <lineage>
        <taxon>Bacteria</taxon>
        <taxon>Pseudomonadati</taxon>
        <taxon>Pseudomonadota</taxon>
        <taxon>Gammaproteobacteria</taxon>
        <taxon>Enterobacterales</taxon>
        <taxon>Morganellaceae</taxon>
        <taxon>Photorhabdus</taxon>
    </lineage>
</organism>
<accession>A0A4R4IR62</accession>
<dbReference type="InterPro" id="IPR020351">
    <property type="entry name" value="Phage_TAC_9"/>
</dbReference>
<sequence>MIIDNINYEHRLSNFIEAKNHALKLVGLLKGCIKLNGDNVDIDVGAIVSNIGSPEMQGIEQFILKYVTVMGADGDIVLLQKPDTFNQHFNAYRSHYFQLIIDGLKFHFADFLPGGVASAVSMPNLAALNLQ</sequence>
<dbReference type="RefSeq" id="WP_132348707.1">
    <property type="nucleotide sequence ID" value="NZ_CAWOLF010000049.1"/>
</dbReference>
<protein>
    <submittedName>
        <fullName evidence="1">Uncharacterized protein</fullName>
    </submittedName>
</protein>
<dbReference type="AlphaFoldDB" id="A0A4R4IR62"/>